<evidence type="ECO:0000256" key="6">
    <source>
        <dbReference type="SAM" id="MobiDB-lite"/>
    </source>
</evidence>
<evidence type="ECO:0000256" key="3">
    <source>
        <dbReference type="ARBA" id="ARBA00023125"/>
    </source>
</evidence>
<evidence type="ECO:0000256" key="2">
    <source>
        <dbReference type="ARBA" id="ARBA00023015"/>
    </source>
</evidence>
<feature type="region of interest" description="Disordered" evidence="6">
    <location>
        <begin position="1"/>
        <end position="29"/>
    </location>
</feature>
<comment type="subcellular location">
    <subcellularLocation>
        <location evidence="1">Nucleus</location>
    </subcellularLocation>
</comment>
<feature type="domain" description="AP2/ERF" evidence="7">
    <location>
        <begin position="915"/>
        <end position="971"/>
    </location>
</feature>
<dbReference type="PaxDb" id="4577-GRMZM2G461905_P01"/>
<dbReference type="CDD" id="cd00018">
    <property type="entry name" value="AP2"/>
    <property type="match status" value="4"/>
</dbReference>
<feature type="domain" description="AP2/ERF" evidence="7">
    <location>
        <begin position="1086"/>
        <end position="1126"/>
    </location>
</feature>
<gene>
    <name evidence="8" type="ORF">ZEAMMB73_Zm00001d028069</name>
</gene>
<dbReference type="SMART" id="SM00380">
    <property type="entry name" value="AP2"/>
    <property type="match status" value="8"/>
</dbReference>
<dbReference type="SMR" id="A0A1D6JRM9"/>
<dbReference type="InParanoid" id="A0A1D6JRM9"/>
<dbReference type="AlphaFoldDB" id="A0A1D6JRM9"/>
<dbReference type="GO" id="GO:0003700">
    <property type="term" value="F:DNA-binding transcription factor activity"/>
    <property type="evidence" value="ECO:0007669"/>
    <property type="project" value="InterPro"/>
</dbReference>
<name>A0A1D6JRM9_MAIZE</name>
<proteinExistence type="predicted"/>
<evidence type="ECO:0000259" key="7">
    <source>
        <dbReference type="PROSITE" id="PS51032"/>
    </source>
</evidence>
<feature type="compositionally biased region" description="Pro residues" evidence="6">
    <location>
        <begin position="279"/>
        <end position="291"/>
    </location>
</feature>
<dbReference type="Gene3D" id="3.30.730.10">
    <property type="entry name" value="AP2/ERF domain"/>
    <property type="match status" value="7"/>
</dbReference>
<dbReference type="Pfam" id="PF00847">
    <property type="entry name" value="AP2"/>
    <property type="match status" value="4"/>
</dbReference>
<feature type="domain" description="AP2/ERF" evidence="7">
    <location>
        <begin position="740"/>
        <end position="800"/>
    </location>
</feature>
<keyword evidence="5" id="KW-0539">Nucleus</keyword>
<dbReference type="PANTHER" id="PTHR31677:SF75">
    <property type="entry name" value="ETHYLENE-RESPONSIVE TRANSCRIPTION FACTOR ERF084"/>
    <property type="match status" value="1"/>
</dbReference>
<dbReference type="PRINTS" id="PR00367">
    <property type="entry name" value="ETHRSPELEMNT"/>
</dbReference>
<keyword evidence="4" id="KW-0804">Transcription</keyword>
<dbReference type="InterPro" id="IPR001471">
    <property type="entry name" value="AP2/ERF_dom"/>
</dbReference>
<feature type="domain" description="AP2/ERF" evidence="7">
    <location>
        <begin position="183"/>
        <end position="239"/>
    </location>
</feature>
<keyword evidence="3" id="KW-0238">DNA-binding</keyword>
<keyword evidence="2" id="KW-0805">Transcription regulation</keyword>
<feature type="domain" description="AP2/ERF" evidence="7">
    <location>
        <begin position="337"/>
        <end position="378"/>
    </location>
</feature>
<evidence type="ECO:0000313" key="8">
    <source>
        <dbReference type="EMBL" id="ONL94596.1"/>
    </source>
</evidence>
<evidence type="ECO:0000256" key="5">
    <source>
        <dbReference type="ARBA" id="ARBA00023242"/>
    </source>
</evidence>
<reference evidence="8" key="1">
    <citation type="submission" date="2015-12" db="EMBL/GenBank/DDBJ databases">
        <title>Update maize B73 reference genome by single molecule sequencing technologies.</title>
        <authorList>
            <consortium name="Maize Genome Sequencing Project"/>
            <person name="Ware D."/>
        </authorList>
    </citation>
    <scope>NUCLEOTIDE SEQUENCE [LARGE SCALE GENOMIC DNA]</scope>
    <source>
        <tissue evidence="8">Seedling</tissue>
    </source>
</reference>
<feature type="region of interest" description="Disordered" evidence="6">
    <location>
        <begin position="261"/>
        <end position="331"/>
    </location>
</feature>
<organism evidence="8">
    <name type="scientific">Zea mays</name>
    <name type="common">Maize</name>
    <dbReference type="NCBI Taxonomy" id="4577"/>
    <lineage>
        <taxon>Eukaryota</taxon>
        <taxon>Viridiplantae</taxon>
        <taxon>Streptophyta</taxon>
        <taxon>Embryophyta</taxon>
        <taxon>Tracheophyta</taxon>
        <taxon>Spermatophyta</taxon>
        <taxon>Magnoliopsida</taxon>
        <taxon>Liliopsida</taxon>
        <taxon>Poales</taxon>
        <taxon>Poaceae</taxon>
        <taxon>PACMAD clade</taxon>
        <taxon>Panicoideae</taxon>
        <taxon>Andropogonodae</taxon>
        <taxon>Andropogoneae</taxon>
        <taxon>Tripsacinae</taxon>
        <taxon>Zea</taxon>
    </lineage>
</organism>
<feature type="region of interest" description="Disordered" evidence="6">
    <location>
        <begin position="563"/>
        <end position="582"/>
    </location>
</feature>
<feature type="domain" description="AP2/ERF" evidence="7">
    <location>
        <begin position="588"/>
        <end position="644"/>
    </location>
</feature>
<dbReference type="GO" id="GO:0003677">
    <property type="term" value="F:DNA binding"/>
    <property type="evidence" value="ECO:0007669"/>
    <property type="project" value="UniProtKB-KW"/>
</dbReference>
<dbReference type="InterPro" id="IPR036955">
    <property type="entry name" value="AP2/ERF_dom_sf"/>
</dbReference>
<feature type="region of interest" description="Disordered" evidence="6">
    <location>
        <begin position="114"/>
        <end position="137"/>
    </location>
</feature>
<evidence type="ECO:0000256" key="1">
    <source>
        <dbReference type="ARBA" id="ARBA00004123"/>
    </source>
</evidence>
<feature type="region of interest" description="Disordered" evidence="6">
    <location>
        <begin position="154"/>
        <end position="178"/>
    </location>
</feature>
<protein>
    <recommendedName>
        <fullName evidence="7">AP2/ERF domain-containing protein</fullName>
    </recommendedName>
</protein>
<sequence length="1185" mass="127961">MEEHHLRCNATTPTRRVAGGGKRKAAAVGAPAEPRYRGVLRRCRGWHVARTRDRKGKRMWLGTFDTAEEAARRYDSKTCRLRGPSAITNFPATSDDRVPLPAPSLHAVDEHSFAADESQPVVGRRDKADAGGGAEAAAEPRKFVMEIHMEEHSPRYNATPPTGRVAGGGKRKAAAAGVPAEPRYRGVLRRRRGRYVARTRDRKGKQMWLGTFDTAEEAARRYDSETRRLRGPSAITNFLATSDDRVPLPAPSLHAVDEHSFTADESQPVVGSPVSTMPPQKPSPRSPPATRPTPVVVLKRRRGREHRPCYNATSPTGRVAGGSKRKAATAGVPAEPRYMGVLRRRRGRYVARTCDRKGKRMWLGTFDTAEEAARSDEADVGGGAEASAGPCKFVMEIHMEEHRPRCNATAPRGRVAGGGKRKAVAVGAPAEPRYRGVLRRRRGRHFDTAEEATRRYDSETHRLCGPSAITNFPATSDDRVPLPTPALHTMDEHSFAVDESQPVVGSPVSTTLPPKPVDAAAETFSMFSSSDEADVGGGVEAASGPRKFVMEIHIEEHRPRCTATAPTGRVAGGGKRKATAAGAPAEPWYTGVLIRCRGRYVARTRDRKGKRMWLGTFDTAKEAVRRYDSETRRLRRPSGITNFPMISDDRVSLLAPLLHAVDEHSFAADESQPVVGSPVSTTPPPKPVDVAAETLSTFSSSDEADAGGGAEAAAGPCKFIMEIHMEEHRPCCKATAPMGRVAGGGKRKAAAASAPAEPRTRDRKGKRMWLGTFDTAEEAARRYNSETRRLRGPSVITIFPATSDDRVPLPAPSLHAMDEHYFAADESQPVVGSPASTTPPPKPVDAAAETFSMFSSSDEADAGGGAEAAAGPRKFVMEIHMEEHHPRCNATAPTGRVVGGGKRKAAVAGAPAEPRYRSVLRQHRGRYVARTRDRKGKRMWLGTFDTAEEAARRYDSETRRLRGPSAITNFPAMSDDRVPLLAPSLQAVDEHSFAADESQPVVGSPVSTTPLVKPVDAVTETLSTFSSSDEADAGGGAKAAAGPCKFVMEIHMEEHRPCCNATAPTGRVAGGGKRKAAAAGAPAEPRYRGVLRRRLGRYVARTRDLKGKRMWLGTFDTVEDAARRYDSETPSAITNFPAMSDDRVPLPAPSLHAVDEHSFAVDESQPVVGSLVSTMPLPKPVDAAA</sequence>
<dbReference type="PANTHER" id="PTHR31677">
    <property type="entry name" value="AP2 DOMAIN CLASS TRANSCRIPTION FACTOR"/>
    <property type="match status" value="1"/>
</dbReference>
<dbReference type="PROSITE" id="PS51032">
    <property type="entry name" value="AP2_ERF"/>
    <property type="match status" value="7"/>
</dbReference>
<dbReference type="SUPFAM" id="SSF54171">
    <property type="entry name" value="DNA-binding domain"/>
    <property type="match status" value="7"/>
</dbReference>
<dbReference type="EMBL" id="CM007647">
    <property type="protein sequence ID" value="ONL94596.1"/>
    <property type="molecule type" value="Genomic_DNA"/>
</dbReference>
<dbReference type="GO" id="GO:0005634">
    <property type="term" value="C:nucleus"/>
    <property type="evidence" value="ECO:0007669"/>
    <property type="project" value="UniProtKB-SubCell"/>
</dbReference>
<dbReference type="ExpressionAtlas" id="A0A1D6JRM9">
    <property type="expression patterns" value="baseline"/>
</dbReference>
<dbReference type="eggNOG" id="ENOG502RZ0C">
    <property type="taxonomic scope" value="Eukaryota"/>
</dbReference>
<feature type="domain" description="AP2/ERF" evidence="7">
    <location>
        <begin position="35"/>
        <end position="91"/>
    </location>
</feature>
<feature type="region of interest" description="Disordered" evidence="6">
    <location>
        <begin position="744"/>
        <end position="764"/>
    </location>
</feature>
<accession>A0A1D6JRM9</accession>
<dbReference type="InterPro" id="IPR016177">
    <property type="entry name" value="DNA-bd_dom_sf"/>
</dbReference>
<evidence type="ECO:0000256" key="4">
    <source>
        <dbReference type="ARBA" id="ARBA00023163"/>
    </source>
</evidence>
<dbReference type="OMA" id="AAETFSM"/>